<name>A0A7J5BQE0_9MICO</name>
<feature type="compositionally biased region" description="Basic and acidic residues" evidence="1">
    <location>
        <begin position="240"/>
        <end position="252"/>
    </location>
</feature>
<evidence type="ECO:0000313" key="3">
    <source>
        <dbReference type="EMBL" id="KAB1656006.1"/>
    </source>
</evidence>
<feature type="region of interest" description="Disordered" evidence="1">
    <location>
        <begin position="185"/>
        <end position="405"/>
    </location>
</feature>
<organism evidence="3 4">
    <name type="scientific">Pseudoclavibacter chungangensis</name>
    <dbReference type="NCBI Taxonomy" id="587635"/>
    <lineage>
        <taxon>Bacteria</taxon>
        <taxon>Bacillati</taxon>
        <taxon>Actinomycetota</taxon>
        <taxon>Actinomycetes</taxon>
        <taxon>Micrococcales</taxon>
        <taxon>Microbacteriaceae</taxon>
        <taxon>Pseudoclavibacter</taxon>
    </lineage>
</organism>
<dbReference type="InterPro" id="IPR047682">
    <property type="entry name" value="SepH-like"/>
</dbReference>
<reference evidence="3 4" key="1">
    <citation type="submission" date="2019-09" db="EMBL/GenBank/DDBJ databases">
        <title>Phylogeny of genus Pseudoclavibacter and closely related genus.</title>
        <authorList>
            <person name="Li Y."/>
        </authorList>
    </citation>
    <scope>NUCLEOTIDE SEQUENCE [LARGE SCALE GENOMIC DNA]</scope>
    <source>
        <strain evidence="3 4">DSM 23821</strain>
    </source>
</reference>
<evidence type="ECO:0000259" key="2">
    <source>
        <dbReference type="Pfam" id="PF11268"/>
    </source>
</evidence>
<dbReference type="Proteomes" id="UP000467240">
    <property type="component" value="Unassembled WGS sequence"/>
</dbReference>
<feature type="domain" description="DUF3071" evidence="2">
    <location>
        <begin position="1"/>
        <end position="164"/>
    </location>
</feature>
<comment type="caution">
    <text evidence="3">The sequence shown here is derived from an EMBL/GenBank/DDBJ whole genome shotgun (WGS) entry which is preliminary data.</text>
</comment>
<dbReference type="OrthoDB" id="5180791at2"/>
<sequence length="405" mass="44334">MHELRFIGIDDDALIVTADSGEQFRLRVDDALRDALRPKARPRAEAPKVPPREIQQLIRAGKTAEEVVAITGADPADVERFEGPVRAERDYIVTQARAVAVRVHPDIDPLDQDDATFGSALDERLESLEAQGVRWDAWKDPEAGWRVSLEFVVDEIERDALWSFDPKAHALGPLNASAVTLSQQGELSSLQAPRLRAVDARRDDADDVDDEASPSAPLSRADESRGAGWLGPAVSSIGHAPRDESRAQRDETADLLEALRRRRGERDPQRFAPYDDEFDEDDEPTPDPTHRTSPVAPLRPIAVTTPADPRDAEDDTVDTLTPTTAAPDSAEDDAPSAPEPAPRSERTTERVVDVPLAGLESDTTPEPGRSSRQDATGPLGRKRGGRAAMPSWDEIVFGTRSDDDR</sequence>
<dbReference type="InterPro" id="IPR021421">
    <property type="entry name" value="DUF3071"/>
</dbReference>
<dbReference type="Pfam" id="PF11268">
    <property type="entry name" value="DUF3071"/>
    <property type="match status" value="1"/>
</dbReference>
<protein>
    <submittedName>
        <fullName evidence="3">DUF3071 domain-containing protein</fullName>
    </submittedName>
</protein>
<dbReference type="NCBIfam" id="NF040712">
    <property type="entry name" value="SepH"/>
    <property type="match status" value="1"/>
</dbReference>
<feature type="compositionally biased region" description="Basic and acidic residues" evidence="1">
    <location>
        <begin position="342"/>
        <end position="352"/>
    </location>
</feature>
<gene>
    <name evidence="3" type="ORF">F8O01_11225</name>
</gene>
<dbReference type="AlphaFoldDB" id="A0A7J5BQE0"/>
<dbReference type="EMBL" id="WBJZ01000013">
    <property type="protein sequence ID" value="KAB1656006.1"/>
    <property type="molecule type" value="Genomic_DNA"/>
</dbReference>
<feature type="compositionally biased region" description="Acidic residues" evidence="1">
    <location>
        <begin position="274"/>
        <end position="285"/>
    </location>
</feature>
<accession>A0A7J5BQE0</accession>
<dbReference type="RefSeq" id="WP_158040954.1">
    <property type="nucleotide sequence ID" value="NZ_JACCFV010000001.1"/>
</dbReference>
<evidence type="ECO:0000256" key="1">
    <source>
        <dbReference type="SAM" id="MobiDB-lite"/>
    </source>
</evidence>
<evidence type="ECO:0000313" key="4">
    <source>
        <dbReference type="Proteomes" id="UP000467240"/>
    </source>
</evidence>
<keyword evidence="4" id="KW-1185">Reference proteome</keyword>
<proteinExistence type="predicted"/>